<dbReference type="Pfam" id="PF13962">
    <property type="entry name" value="PGG"/>
    <property type="match status" value="1"/>
</dbReference>
<dbReference type="Gene3D" id="1.25.40.20">
    <property type="entry name" value="Ankyrin repeat-containing domain"/>
    <property type="match status" value="2"/>
</dbReference>
<proteinExistence type="predicted"/>
<sequence length="537" mass="59532">MPSSAAATIPASSSMEPLFMDPRSYLYAAKSEGNLLPQFGSLLEKEITPQKNTVLHIAAKFGQTETVKEIHKHCPDLLRRQNSKGDTALHLAARNGFPDIVRFLIDQDNKQQHVIELRKGPQSITDHQEVAETDDEKAQLIIRMRNNKKDTALHEAVRNHFLFDGQKEEQYLEVVKLLTEGDLEFQCVANDAGETPLYIAAEEGLLDFVKQLLKDCSSSSHYRGPFGRTPLHAAAYGGRYVLVDEGTDSREIGCTDITTALLTKKADLIREVDEDGWSPLHFAAFCGSLDVVKLLLEKDKKVAYLPDKKGLSSIHIATQRGHSSVIRELILQCPDCHELVDDKGRNALHLMSMYTNSQSLHSEILSKDILIKSMVNEVDNNGDTPLHFAAMRNNYMIAAAILPLRIADNSAMNNCYFTPLDIILKNHEGAAPLHSLNIWEKIDAVRCRVRQVQHKKEIMGDIIRDKEISEGEIFVGDKEKSDQLKGIEKLDVNQRSNDSLMTIAGLIATVSFAAGLTMPGGFSSSSPNVGAAILAQN</sequence>
<evidence type="ECO:0000256" key="3">
    <source>
        <dbReference type="ARBA" id="ARBA00022737"/>
    </source>
</evidence>
<dbReference type="Proteomes" id="UP001141806">
    <property type="component" value="Unassembled WGS sequence"/>
</dbReference>
<keyword evidence="3" id="KW-0677">Repeat</keyword>
<comment type="subcellular location">
    <subcellularLocation>
        <location evidence="1">Membrane</location>
        <topology evidence="1">Multi-pass membrane protein</topology>
    </subcellularLocation>
</comment>
<accession>A0A9Q0H0H9</accession>
<protein>
    <recommendedName>
        <fullName evidence="8">PGG domain-containing protein</fullName>
    </recommendedName>
</protein>
<name>A0A9Q0H0H9_9MAGN</name>
<dbReference type="InterPro" id="IPR036770">
    <property type="entry name" value="Ankyrin_rpt-contain_sf"/>
</dbReference>
<dbReference type="PROSITE" id="PS50088">
    <property type="entry name" value="ANK_REPEAT"/>
    <property type="match status" value="4"/>
</dbReference>
<dbReference type="AlphaFoldDB" id="A0A9Q0H0H9"/>
<evidence type="ECO:0000259" key="8">
    <source>
        <dbReference type="Pfam" id="PF13962"/>
    </source>
</evidence>
<dbReference type="PROSITE" id="PS50297">
    <property type="entry name" value="ANK_REP_REGION"/>
    <property type="match status" value="3"/>
</dbReference>
<dbReference type="SMART" id="SM00248">
    <property type="entry name" value="ANK"/>
    <property type="match status" value="8"/>
</dbReference>
<dbReference type="OrthoDB" id="1847170at2759"/>
<gene>
    <name evidence="9" type="ORF">NE237_013752</name>
</gene>
<feature type="repeat" description="ANK" evidence="7">
    <location>
        <begin position="84"/>
        <end position="106"/>
    </location>
</feature>
<dbReference type="Pfam" id="PF12796">
    <property type="entry name" value="Ank_2"/>
    <property type="match status" value="4"/>
</dbReference>
<feature type="repeat" description="ANK" evidence="7">
    <location>
        <begin position="275"/>
        <end position="307"/>
    </location>
</feature>
<organism evidence="9 10">
    <name type="scientific">Protea cynaroides</name>
    <dbReference type="NCBI Taxonomy" id="273540"/>
    <lineage>
        <taxon>Eukaryota</taxon>
        <taxon>Viridiplantae</taxon>
        <taxon>Streptophyta</taxon>
        <taxon>Embryophyta</taxon>
        <taxon>Tracheophyta</taxon>
        <taxon>Spermatophyta</taxon>
        <taxon>Magnoliopsida</taxon>
        <taxon>Proteales</taxon>
        <taxon>Proteaceae</taxon>
        <taxon>Protea</taxon>
    </lineage>
</organism>
<evidence type="ECO:0000256" key="2">
    <source>
        <dbReference type="ARBA" id="ARBA00022692"/>
    </source>
</evidence>
<evidence type="ECO:0000256" key="4">
    <source>
        <dbReference type="ARBA" id="ARBA00022989"/>
    </source>
</evidence>
<feature type="repeat" description="ANK" evidence="7">
    <location>
        <begin position="381"/>
        <end position="414"/>
    </location>
</feature>
<evidence type="ECO:0000256" key="1">
    <source>
        <dbReference type="ARBA" id="ARBA00004141"/>
    </source>
</evidence>
<evidence type="ECO:0000313" key="10">
    <source>
        <dbReference type="Proteomes" id="UP001141806"/>
    </source>
</evidence>
<keyword evidence="6" id="KW-0472">Membrane</keyword>
<dbReference type="PANTHER" id="PTHR24186:SF50">
    <property type="entry name" value="ANKYRIN REPEAT-CONTAINING PROTEIN ITN1-LIKE ISOFORM X1"/>
    <property type="match status" value="1"/>
</dbReference>
<feature type="domain" description="PGG" evidence="8">
    <location>
        <begin position="494"/>
        <end position="536"/>
    </location>
</feature>
<feature type="repeat" description="ANK" evidence="7">
    <location>
        <begin position="192"/>
        <end position="214"/>
    </location>
</feature>
<evidence type="ECO:0000256" key="6">
    <source>
        <dbReference type="ARBA" id="ARBA00023136"/>
    </source>
</evidence>
<dbReference type="SUPFAM" id="SSF48403">
    <property type="entry name" value="Ankyrin repeat"/>
    <property type="match status" value="1"/>
</dbReference>
<dbReference type="InterPro" id="IPR026961">
    <property type="entry name" value="PGG_dom"/>
</dbReference>
<keyword evidence="2" id="KW-0812">Transmembrane</keyword>
<dbReference type="GO" id="GO:0005886">
    <property type="term" value="C:plasma membrane"/>
    <property type="evidence" value="ECO:0007669"/>
    <property type="project" value="TreeGrafter"/>
</dbReference>
<keyword evidence="4" id="KW-1133">Transmembrane helix</keyword>
<evidence type="ECO:0000256" key="7">
    <source>
        <dbReference type="PROSITE-ProRule" id="PRU00023"/>
    </source>
</evidence>
<keyword evidence="10" id="KW-1185">Reference proteome</keyword>
<evidence type="ECO:0000313" key="9">
    <source>
        <dbReference type="EMBL" id="KAJ4956969.1"/>
    </source>
</evidence>
<evidence type="ECO:0000256" key="5">
    <source>
        <dbReference type="ARBA" id="ARBA00023043"/>
    </source>
</evidence>
<comment type="caution">
    <text evidence="9">The sequence shown here is derived from an EMBL/GenBank/DDBJ whole genome shotgun (WGS) entry which is preliminary data.</text>
</comment>
<reference evidence="9" key="1">
    <citation type="journal article" date="2023" name="Plant J.">
        <title>The genome of the king protea, Protea cynaroides.</title>
        <authorList>
            <person name="Chang J."/>
            <person name="Duong T.A."/>
            <person name="Schoeman C."/>
            <person name="Ma X."/>
            <person name="Roodt D."/>
            <person name="Barker N."/>
            <person name="Li Z."/>
            <person name="Van de Peer Y."/>
            <person name="Mizrachi E."/>
        </authorList>
    </citation>
    <scope>NUCLEOTIDE SEQUENCE</scope>
    <source>
        <tissue evidence="9">Young leaves</tissue>
    </source>
</reference>
<dbReference type="InterPro" id="IPR002110">
    <property type="entry name" value="Ankyrin_rpt"/>
</dbReference>
<keyword evidence="5 7" id="KW-0040">ANK repeat</keyword>
<dbReference type="EMBL" id="JAMYWD010000011">
    <property type="protein sequence ID" value="KAJ4956969.1"/>
    <property type="molecule type" value="Genomic_DNA"/>
</dbReference>
<dbReference type="PANTHER" id="PTHR24186">
    <property type="entry name" value="PROTEIN PHOSPHATASE 1 REGULATORY SUBUNIT"/>
    <property type="match status" value="1"/>
</dbReference>